<sequence>MSLRSAIASIMRSVAAALARAPRLVWDGTKFVLRAAASILPTPPQEEAIAEQELMAELMRPRELPKADTGYEDPHEAWGRAAGDFLVPCGEPLVRPEAVLDERARAYLDALNVMERAALLAYDARHIGQHLLGDRKLKGLPRVPTAAEFTDAEKQRLAALAVPVKAGLAEMQKKVDSVAALMREQGYEPVYEPSFRPRAA</sequence>
<evidence type="ECO:0000313" key="1">
    <source>
        <dbReference type="EMBL" id="ACS39110.1"/>
    </source>
</evidence>
<proteinExistence type="predicted"/>
<organism evidence="1 2">
    <name type="scientific">Methylorubrum extorquens (strain ATCC 14718 / DSM 1338 / JCM 2805 / NCIMB 9133 / AM1)</name>
    <name type="common">Methylobacterium extorquens</name>
    <dbReference type="NCBI Taxonomy" id="272630"/>
    <lineage>
        <taxon>Bacteria</taxon>
        <taxon>Pseudomonadati</taxon>
        <taxon>Pseudomonadota</taxon>
        <taxon>Alphaproteobacteria</taxon>
        <taxon>Hyphomicrobiales</taxon>
        <taxon>Methylobacteriaceae</taxon>
        <taxon>Methylorubrum</taxon>
    </lineage>
</organism>
<dbReference type="EMBL" id="CP001510">
    <property type="protein sequence ID" value="ACS39110.1"/>
    <property type="molecule type" value="Genomic_DNA"/>
</dbReference>
<reference evidence="1 2" key="1">
    <citation type="journal article" date="2009" name="PLoS ONE">
        <title>Methylobacterium genome sequences: a reference blueprint to investigate microbial metabolism of C1 compounds from natural and industrial sources.</title>
        <authorList>
            <person name="Vuilleumier S."/>
            <person name="Chistoserdova L."/>
            <person name="Lee M.-C."/>
            <person name="Bringel F."/>
            <person name="Lajus A."/>
            <person name="Zhou Y."/>
            <person name="Gourion B."/>
            <person name="Barbe V."/>
            <person name="Chang J."/>
            <person name="Cruveiller S."/>
            <person name="Dossat C."/>
            <person name="Gillett W."/>
            <person name="Gruffaz C."/>
            <person name="Haugen E."/>
            <person name="Hourcade E."/>
            <person name="Levy R."/>
            <person name="Mangenot S."/>
            <person name="Muller E."/>
            <person name="Nadalig T."/>
            <person name="Pagni M."/>
            <person name="Penny C."/>
            <person name="Peyraud R."/>
            <person name="Robinson D.G."/>
            <person name="Roche D."/>
            <person name="Rouy Z."/>
            <person name="Saenampechek C."/>
            <person name="Salvignol G."/>
            <person name="Vallenet D."/>
            <person name="Wu Z."/>
            <person name="Marx C.J."/>
            <person name="Vorholt J.A."/>
            <person name="Olson M.V."/>
            <person name="Kaul R."/>
            <person name="Weissenbach J."/>
            <person name="Medigue C."/>
            <person name="Lidstrom M.E."/>
        </authorList>
    </citation>
    <scope>NUCLEOTIDE SEQUENCE [LARGE SCALE GENOMIC DNA]</scope>
    <source>
        <strain evidence="2">ATCC 14718 / DSM 1338 / JCM 2805 / NCIMB 9133 / AM1</strain>
    </source>
</reference>
<keyword evidence="2" id="KW-1185">Reference proteome</keyword>
<dbReference type="Proteomes" id="UP000009081">
    <property type="component" value="Chromosome"/>
</dbReference>
<dbReference type="KEGG" id="mea:Mex_1p1246"/>
<dbReference type="OrthoDB" id="8006094at2"/>
<accession>C5AYJ4</accession>
<protein>
    <submittedName>
        <fullName evidence="1">Uncharacterized protein</fullName>
    </submittedName>
</protein>
<name>C5AYJ4_METEA</name>
<dbReference type="HOGENOM" id="CLU_1364885_0_0_5"/>
<gene>
    <name evidence="1" type="ordered locus">MexAM1_META1p1246</name>
</gene>
<evidence type="ECO:0000313" key="2">
    <source>
        <dbReference type="Proteomes" id="UP000009081"/>
    </source>
</evidence>
<dbReference type="RefSeq" id="WP_012752420.1">
    <property type="nucleotide sequence ID" value="NC_012808.1"/>
</dbReference>
<dbReference type="AlphaFoldDB" id="C5AYJ4"/>